<feature type="domain" description="RRM" evidence="5">
    <location>
        <begin position="94"/>
        <end position="171"/>
    </location>
</feature>
<dbReference type="Pfam" id="PF00098">
    <property type="entry name" value="zf-CCHC"/>
    <property type="match status" value="1"/>
</dbReference>
<evidence type="ECO:0000256" key="4">
    <source>
        <dbReference type="SAM" id="MobiDB-lite"/>
    </source>
</evidence>
<evidence type="ECO:0000256" key="3">
    <source>
        <dbReference type="PROSITE-ProRule" id="PRU00176"/>
    </source>
</evidence>
<organism evidence="7 8">
    <name type="scientific">Entamoeba invadens IP1</name>
    <dbReference type="NCBI Taxonomy" id="370355"/>
    <lineage>
        <taxon>Eukaryota</taxon>
        <taxon>Amoebozoa</taxon>
        <taxon>Evosea</taxon>
        <taxon>Archamoebae</taxon>
        <taxon>Mastigamoebida</taxon>
        <taxon>Entamoebidae</taxon>
        <taxon>Entamoeba</taxon>
    </lineage>
</organism>
<feature type="compositionally biased region" description="Polar residues" evidence="4">
    <location>
        <begin position="47"/>
        <end position="67"/>
    </location>
</feature>
<dbReference type="InterPro" id="IPR035979">
    <property type="entry name" value="RBD_domain_sf"/>
</dbReference>
<dbReference type="Gene3D" id="3.30.70.330">
    <property type="match status" value="1"/>
</dbReference>
<dbReference type="InterPro" id="IPR001878">
    <property type="entry name" value="Znf_CCHC"/>
</dbReference>
<protein>
    <submittedName>
        <fullName evidence="7">Uncharacterized protein</fullName>
    </submittedName>
</protein>
<evidence type="ECO:0000259" key="6">
    <source>
        <dbReference type="PROSITE" id="PS50158"/>
    </source>
</evidence>
<accession>L7FM77</accession>
<evidence type="ECO:0000313" key="8">
    <source>
        <dbReference type="Proteomes" id="UP000014680"/>
    </source>
</evidence>
<feature type="region of interest" description="Disordered" evidence="4">
    <location>
        <begin position="1"/>
        <end position="86"/>
    </location>
</feature>
<keyword evidence="8" id="KW-1185">Reference proteome</keyword>
<feature type="domain" description="CCHC-type" evidence="6">
    <location>
        <begin position="207"/>
        <end position="221"/>
    </location>
</feature>
<dbReference type="Pfam" id="PF00076">
    <property type="entry name" value="RRM_1"/>
    <property type="match status" value="1"/>
</dbReference>
<dbReference type="VEuPathDB" id="AmoebaDB:EIN_335230"/>
<dbReference type="Proteomes" id="UP000014680">
    <property type="component" value="Unassembled WGS sequence"/>
</dbReference>
<dbReference type="InterPro" id="IPR052462">
    <property type="entry name" value="SLIRP/GR-RBP-like"/>
</dbReference>
<dbReference type="GO" id="GO:0008270">
    <property type="term" value="F:zinc ion binding"/>
    <property type="evidence" value="ECO:0007669"/>
    <property type="project" value="UniProtKB-KW"/>
</dbReference>
<keyword evidence="2" id="KW-0479">Metal-binding</keyword>
<keyword evidence="2" id="KW-0862">Zinc</keyword>
<dbReference type="RefSeq" id="XP_004255322.1">
    <property type="nucleotide sequence ID" value="XM_004255274.1"/>
</dbReference>
<dbReference type="InterPro" id="IPR000504">
    <property type="entry name" value="RRM_dom"/>
</dbReference>
<dbReference type="InterPro" id="IPR012677">
    <property type="entry name" value="Nucleotide-bd_a/b_plait_sf"/>
</dbReference>
<evidence type="ECO:0000256" key="2">
    <source>
        <dbReference type="PROSITE-ProRule" id="PRU00047"/>
    </source>
</evidence>
<dbReference type="PANTHER" id="PTHR48027">
    <property type="entry name" value="HETEROGENEOUS NUCLEAR RIBONUCLEOPROTEIN 87F-RELATED"/>
    <property type="match status" value="1"/>
</dbReference>
<dbReference type="PROSITE" id="PS50102">
    <property type="entry name" value="RRM"/>
    <property type="match status" value="1"/>
</dbReference>
<dbReference type="InterPro" id="IPR036875">
    <property type="entry name" value="Znf_CCHC_sf"/>
</dbReference>
<keyword evidence="2" id="KW-0863">Zinc-finger</keyword>
<keyword evidence="1 3" id="KW-0694">RNA-binding</keyword>
<dbReference type="SMART" id="SM00343">
    <property type="entry name" value="ZnF_C2HC"/>
    <property type="match status" value="2"/>
</dbReference>
<dbReference type="OrthoDB" id="3863715at2759"/>
<evidence type="ECO:0000313" key="7">
    <source>
        <dbReference type="EMBL" id="ELP88551.1"/>
    </source>
</evidence>
<dbReference type="GeneID" id="14887555"/>
<evidence type="ECO:0000259" key="5">
    <source>
        <dbReference type="PROSITE" id="PS50102"/>
    </source>
</evidence>
<proteinExistence type="predicted"/>
<dbReference type="SUPFAM" id="SSF54928">
    <property type="entry name" value="RNA-binding domain, RBD"/>
    <property type="match status" value="1"/>
</dbReference>
<dbReference type="SMART" id="SM00360">
    <property type="entry name" value="RRM"/>
    <property type="match status" value="1"/>
</dbReference>
<name>L7FM77_ENTIV</name>
<dbReference type="CDD" id="cd00590">
    <property type="entry name" value="RRM_SF"/>
    <property type="match status" value="1"/>
</dbReference>
<sequence length="222" mass="25468">MSSEDQEKEVSSSESSESTDSKEEKSAESTTSTESSESSEEIKETNDTPTQLTTEEKLQPTTSTQKSLQEDDTKNQKKQNPTSTQEDPAYKYIYNVFVTRLPKEITHDTFLEFFKEYNPTSCRLPLDASHQSKGFGFLEFATEADKNRMLANKDRMKKFRGHKILIQESETKKLFINKKCFICGEVHDSANCPHKNDQNFSKQDRPCFKCGWPGHISKDCPY</sequence>
<dbReference type="EMBL" id="KB206750">
    <property type="protein sequence ID" value="ELP88551.1"/>
    <property type="molecule type" value="Genomic_DNA"/>
</dbReference>
<dbReference type="Gene3D" id="4.10.60.10">
    <property type="entry name" value="Zinc finger, CCHC-type"/>
    <property type="match status" value="1"/>
</dbReference>
<dbReference type="AlphaFoldDB" id="L7FM77"/>
<evidence type="ECO:0000256" key="1">
    <source>
        <dbReference type="ARBA" id="ARBA00022884"/>
    </source>
</evidence>
<dbReference type="PROSITE" id="PS50158">
    <property type="entry name" value="ZF_CCHC"/>
    <property type="match status" value="1"/>
</dbReference>
<gene>
    <name evidence="7" type="ORF">EIN_335230</name>
</gene>
<dbReference type="KEGG" id="eiv:EIN_335230"/>
<reference evidence="7 8" key="1">
    <citation type="submission" date="2012-10" db="EMBL/GenBank/DDBJ databases">
        <authorList>
            <person name="Zafar N."/>
            <person name="Inman J."/>
            <person name="Hall N."/>
            <person name="Lorenzi H."/>
            <person name="Caler E."/>
        </authorList>
    </citation>
    <scope>NUCLEOTIDE SEQUENCE [LARGE SCALE GENOMIC DNA]</scope>
    <source>
        <strain evidence="7 8">IP1</strain>
    </source>
</reference>
<dbReference type="GO" id="GO:0003723">
    <property type="term" value="F:RNA binding"/>
    <property type="evidence" value="ECO:0007669"/>
    <property type="project" value="UniProtKB-UniRule"/>
</dbReference>
<dbReference type="SUPFAM" id="SSF57756">
    <property type="entry name" value="Retrovirus zinc finger-like domains"/>
    <property type="match status" value="1"/>
</dbReference>